<dbReference type="AlphaFoldDB" id="A0A834TTR9"/>
<dbReference type="GO" id="GO:0008097">
    <property type="term" value="F:5S rRNA binding"/>
    <property type="evidence" value="ECO:0007669"/>
    <property type="project" value="TreeGrafter"/>
</dbReference>
<accession>A0A834TTR9</accession>
<dbReference type="Proteomes" id="UP000634136">
    <property type="component" value="Unassembled WGS sequence"/>
</dbReference>
<organism evidence="4 5">
    <name type="scientific">Senna tora</name>
    <dbReference type="NCBI Taxonomy" id="362788"/>
    <lineage>
        <taxon>Eukaryota</taxon>
        <taxon>Viridiplantae</taxon>
        <taxon>Streptophyta</taxon>
        <taxon>Embryophyta</taxon>
        <taxon>Tracheophyta</taxon>
        <taxon>Spermatophyta</taxon>
        <taxon>Magnoliopsida</taxon>
        <taxon>eudicotyledons</taxon>
        <taxon>Gunneridae</taxon>
        <taxon>Pentapetalae</taxon>
        <taxon>rosids</taxon>
        <taxon>fabids</taxon>
        <taxon>Fabales</taxon>
        <taxon>Fabaceae</taxon>
        <taxon>Caesalpinioideae</taxon>
        <taxon>Cassia clade</taxon>
        <taxon>Senna</taxon>
    </lineage>
</organism>
<comment type="caution">
    <text evidence="4">The sequence shown here is derived from an EMBL/GenBank/DDBJ whole genome shotgun (WGS) entry which is preliminary data.</text>
</comment>
<dbReference type="PANTHER" id="PTHR12899">
    <property type="entry name" value="39S RIBOSOMAL PROTEIN L18, MITOCHONDRIAL"/>
    <property type="match status" value="1"/>
</dbReference>
<dbReference type="GO" id="GO:1990904">
    <property type="term" value="C:ribonucleoprotein complex"/>
    <property type="evidence" value="ECO:0007669"/>
    <property type="project" value="UniProtKB-KW"/>
</dbReference>
<dbReference type="OrthoDB" id="1932324at2759"/>
<sequence length="171" mass="19238">MHNMGAVNVPALQFTNSAVFGIHSKPFVSFQMQSRNFLSGPTKKTLVIEARANSRKESAKIRNRRIQKKFNGTPKRPRLSVFCSEKQLYAMLVDDQNKKCLFYGSTLQKSIRDTPPCTTIEAAQRVGEELVKTCIDLNINEISSYDRNGLARGQRMQAFEIAISSYGFLPG</sequence>
<keyword evidence="2 4" id="KW-0689">Ribosomal protein</keyword>
<evidence type="ECO:0000313" key="5">
    <source>
        <dbReference type="Proteomes" id="UP000634136"/>
    </source>
</evidence>
<proteinExistence type="inferred from homology"/>
<evidence type="ECO:0000256" key="3">
    <source>
        <dbReference type="ARBA" id="ARBA00023274"/>
    </source>
</evidence>
<dbReference type="Gene3D" id="3.30.420.100">
    <property type="match status" value="1"/>
</dbReference>
<dbReference type="InterPro" id="IPR005484">
    <property type="entry name" value="Ribosomal_uL18_bac/plant/anim"/>
</dbReference>
<dbReference type="InterPro" id="IPR057268">
    <property type="entry name" value="Ribosomal_L18"/>
</dbReference>
<keyword evidence="5" id="KW-1185">Reference proteome</keyword>
<dbReference type="CDD" id="cd00432">
    <property type="entry name" value="Ribosomal_L18_L5e"/>
    <property type="match status" value="1"/>
</dbReference>
<reference evidence="4" key="1">
    <citation type="submission" date="2020-09" db="EMBL/GenBank/DDBJ databases">
        <title>Genome-Enabled Discovery of Anthraquinone Biosynthesis in Senna tora.</title>
        <authorList>
            <person name="Kang S.-H."/>
            <person name="Pandey R.P."/>
            <person name="Lee C.-M."/>
            <person name="Sim J.-S."/>
            <person name="Jeong J.-T."/>
            <person name="Choi B.-S."/>
            <person name="Jung M."/>
            <person name="Ginzburg D."/>
            <person name="Zhao K."/>
            <person name="Won S.Y."/>
            <person name="Oh T.-J."/>
            <person name="Yu Y."/>
            <person name="Kim N.-H."/>
            <person name="Lee O.R."/>
            <person name="Lee T.-H."/>
            <person name="Bashyal P."/>
            <person name="Kim T.-S."/>
            <person name="Lee W.-H."/>
            <person name="Kawkins C."/>
            <person name="Kim C.-K."/>
            <person name="Kim J.S."/>
            <person name="Ahn B.O."/>
            <person name="Rhee S.Y."/>
            <person name="Sohng J.K."/>
        </authorList>
    </citation>
    <scope>NUCLEOTIDE SEQUENCE</scope>
    <source>
        <tissue evidence="4">Leaf</tissue>
    </source>
</reference>
<dbReference type="Pfam" id="PF00861">
    <property type="entry name" value="Ribosomal_L18p"/>
    <property type="match status" value="1"/>
</dbReference>
<evidence type="ECO:0000256" key="2">
    <source>
        <dbReference type="ARBA" id="ARBA00022980"/>
    </source>
</evidence>
<comment type="similarity">
    <text evidence="1">Belongs to the universal ribosomal protein uL18 family.</text>
</comment>
<name>A0A834TTR9_9FABA</name>
<evidence type="ECO:0000256" key="1">
    <source>
        <dbReference type="ARBA" id="ARBA00007116"/>
    </source>
</evidence>
<dbReference type="PANTHER" id="PTHR12899:SF8">
    <property type="entry name" value="RIBOSOMAL L18P_L5E FAMILY PROTEIN"/>
    <property type="match status" value="1"/>
</dbReference>
<keyword evidence="3" id="KW-0687">Ribonucleoprotein</keyword>
<protein>
    <submittedName>
        <fullName evidence="4">Ribosomal protein</fullName>
    </submittedName>
</protein>
<dbReference type="GO" id="GO:0003735">
    <property type="term" value="F:structural constituent of ribosome"/>
    <property type="evidence" value="ECO:0007669"/>
    <property type="project" value="InterPro"/>
</dbReference>
<dbReference type="GO" id="GO:0005840">
    <property type="term" value="C:ribosome"/>
    <property type="evidence" value="ECO:0007669"/>
    <property type="project" value="UniProtKB-KW"/>
</dbReference>
<dbReference type="GO" id="GO:0006412">
    <property type="term" value="P:translation"/>
    <property type="evidence" value="ECO:0007669"/>
    <property type="project" value="InterPro"/>
</dbReference>
<dbReference type="EMBL" id="JAAIUW010000006">
    <property type="protein sequence ID" value="KAF7828047.1"/>
    <property type="molecule type" value="Genomic_DNA"/>
</dbReference>
<dbReference type="SUPFAM" id="SSF53137">
    <property type="entry name" value="Translational machinery components"/>
    <property type="match status" value="1"/>
</dbReference>
<gene>
    <name evidence="4" type="ORF">G2W53_019211</name>
</gene>
<dbReference type="FunFam" id="3.30.420.100:FF:000007">
    <property type="entry name" value="Ribosomal L18p/L5e family protein"/>
    <property type="match status" value="1"/>
</dbReference>
<evidence type="ECO:0000313" key="4">
    <source>
        <dbReference type="EMBL" id="KAF7828047.1"/>
    </source>
</evidence>